<evidence type="ECO:0000313" key="2">
    <source>
        <dbReference type="Proteomes" id="UP000011841"/>
    </source>
</evidence>
<organism evidence="1 2">
    <name type="scientific">Bradyrhizobium oligotrophicum S58</name>
    <dbReference type="NCBI Taxonomy" id="1245469"/>
    <lineage>
        <taxon>Bacteria</taxon>
        <taxon>Pseudomonadati</taxon>
        <taxon>Pseudomonadota</taxon>
        <taxon>Alphaproteobacteria</taxon>
        <taxon>Hyphomicrobiales</taxon>
        <taxon>Nitrobacteraceae</taxon>
        <taxon>Bradyrhizobium</taxon>
    </lineage>
</organism>
<accession>M4ZGR6</accession>
<gene>
    <name evidence="1" type="ORF">S58_70670</name>
</gene>
<evidence type="ECO:0000313" key="1">
    <source>
        <dbReference type="EMBL" id="BAM93032.1"/>
    </source>
</evidence>
<dbReference type="AlphaFoldDB" id="M4ZGR6"/>
<dbReference type="Proteomes" id="UP000011841">
    <property type="component" value="Chromosome"/>
</dbReference>
<proteinExistence type="predicted"/>
<dbReference type="HOGENOM" id="CLU_2987629_0_0_5"/>
<name>M4ZGR6_9BRAD</name>
<protein>
    <submittedName>
        <fullName evidence="1">Uncharacterized protein</fullName>
    </submittedName>
</protein>
<reference evidence="1 2" key="1">
    <citation type="journal article" date="2013" name="Appl. Environ. Microbiol.">
        <title>Genome analysis suggests that the soil oligotrophic bacterium Agromonas oligotrophica (Bradyrhizobium oligotrophicum) is a nitrogen-fixing symbiont of Aeschynomene indica.</title>
        <authorList>
            <person name="Okubo T."/>
            <person name="Fukushima S."/>
            <person name="Itakura M."/>
            <person name="Oshima K."/>
            <person name="Longtonglang A."/>
            <person name="Teaumroong N."/>
            <person name="Mitsui H."/>
            <person name="Hattori M."/>
            <person name="Hattori R."/>
            <person name="Hattori T."/>
            <person name="Minamisawa K."/>
        </authorList>
    </citation>
    <scope>NUCLEOTIDE SEQUENCE [LARGE SCALE GENOMIC DNA]</scope>
    <source>
        <strain evidence="1 2">S58</strain>
    </source>
</reference>
<keyword evidence="2" id="KW-1185">Reference proteome</keyword>
<sequence>MNLSRYGKPASDLVPPACPKPLPVVMGPCVRRDDTGYEATGGAKSKASYTICSATIM</sequence>
<dbReference type="EMBL" id="AP012603">
    <property type="protein sequence ID" value="BAM93032.1"/>
    <property type="molecule type" value="Genomic_DNA"/>
</dbReference>
<dbReference type="KEGG" id="aol:S58_70670"/>